<dbReference type="EMBL" id="JBHSQN010000015">
    <property type="protein sequence ID" value="MFC6013799.1"/>
    <property type="molecule type" value="Genomic_DNA"/>
</dbReference>
<reference evidence="4" key="1">
    <citation type="journal article" date="2019" name="Int. J. Syst. Evol. Microbiol.">
        <title>The Global Catalogue of Microorganisms (GCM) 10K type strain sequencing project: providing services to taxonomists for standard genome sequencing and annotation.</title>
        <authorList>
            <consortium name="The Broad Institute Genomics Platform"/>
            <consortium name="The Broad Institute Genome Sequencing Center for Infectious Disease"/>
            <person name="Wu L."/>
            <person name="Ma J."/>
        </authorList>
    </citation>
    <scope>NUCLEOTIDE SEQUENCE [LARGE SCALE GENOMIC DNA]</scope>
    <source>
        <strain evidence="4">CCUG 36956</strain>
    </source>
</reference>
<sequence length="166" mass="18036">MGALVETFVFAELLKLKSLTCDAFEIMHYRDRDGREIDFILETPDGSATNSATASPPESSFTWEPKGSPTGTESCRCRCRLSGVMRRCARNLPMPDRPDRDQHTSAGWLAASGHGHRFGGTSTVDPAPGRMTICRADQSSVRSTRTGQVMPGAFANRVSVVSNSQP</sequence>
<comment type="caution">
    <text evidence="3">The sequence shown here is derived from an EMBL/GenBank/DDBJ whole genome shotgun (WGS) entry which is preliminary data.</text>
</comment>
<feature type="domain" description="DUF4143" evidence="2">
    <location>
        <begin position="1"/>
        <end position="47"/>
    </location>
</feature>
<dbReference type="Proteomes" id="UP001596223">
    <property type="component" value="Unassembled WGS sequence"/>
</dbReference>
<organism evidence="3 4">
    <name type="scientific">Nocardia lasii</name>
    <dbReference type="NCBI Taxonomy" id="1616107"/>
    <lineage>
        <taxon>Bacteria</taxon>
        <taxon>Bacillati</taxon>
        <taxon>Actinomycetota</taxon>
        <taxon>Actinomycetes</taxon>
        <taxon>Mycobacteriales</taxon>
        <taxon>Nocardiaceae</taxon>
        <taxon>Nocardia</taxon>
    </lineage>
</organism>
<evidence type="ECO:0000313" key="4">
    <source>
        <dbReference type="Proteomes" id="UP001596223"/>
    </source>
</evidence>
<protein>
    <submittedName>
        <fullName evidence="3">DUF4143 domain-containing protein</fullName>
    </submittedName>
</protein>
<name>A0ABW1JWD5_9NOCA</name>
<dbReference type="RefSeq" id="WP_378609554.1">
    <property type="nucleotide sequence ID" value="NZ_JBHSQN010000015.1"/>
</dbReference>
<evidence type="ECO:0000259" key="2">
    <source>
        <dbReference type="Pfam" id="PF13635"/>
    </source>
</evidence>
<keyword evidence="4" id="KW-1185">Reference proteome</keyword>
<evidence type="ECO:0000256" key="1">
    <source>
        <dbReference type="SAM" id="MobiDB-lite"/>
    </source>
</evidence>
<proteinExistence type="predicted"/>
<dbReference type="Pfam" id="PF13635">
    <property type="entry name" value="DUF4143"/>
    <property type="match status" value="1"/>
</dbReference>
<dbReference type="InterPro" id="IPR025420">
    <property type="entry name" value="DUF4143"/>
</dbReference>
<feature type="region of interest" description="Disordered" evidence="1">
    <location>
        <begin position="44"/>
        <end position="71"/>
    </location>
</feature>
<gene>
    <name evidence="3" type="ORF">ACFP3H_22325</name>
</gene>
<evidence type="ECO:0000313" key="3">
    <source>
        <dbReference type="EMBL" id="MFC6013799.1"/>
    </source>
</evidence>
<accession>A0ABW1JWD5</accession>
<feature type="compositionally biased region" description="Polar residues" evidence="1">
    <location>
        <begin position="46"/>
        <end position="62"/>
    </location>
</feature>